<dbReference type="RefSeq" id="WP_057794124.1">
    <property type="nucleotide sequence ID" value="NZ_LAXJ01000013.1"/>
</dbReference>
<feature type="domain" description="NlpC/P60" evidence="5">
    <location>
        <begin position="2"/>
        <end position="143"/>
    </location>
</feature>
<dbReference type="InterPro" id="IPR011929">
    <property type="entry name" value="Phage_pept_NlpC/P60"/>
</dbReference>
<dbReference type="SUPFAM" id="SSF54001">
    <property type="entry name" value="Cysteine proteinases"/>
    <property type="match status" value="1"/>
</dbReference>
<dbReference type="GO" id="GO:0008234">
    <property type="term" value="F:cysteine-type peptidase activity"/>
    <property type="evidence" value="ECO:0007669"/>
    <property type="project" value="UniProtKB-KW"/>
</dbReference>
<dbReference type="Gene3D" id="3.90.1720.10">
    <property type="entry name" value="endopeptidase domain like (from Nostoc punctiforme)"/>
    <property type="match status" value="1"/>
</dbReference>
<dbReference type="STRING" id="1641875.XM53_13345"/>
<dbReference type="Pfam" id="PF00877">
    <property type="entry name" value="NLPC_P60"/>
    <property type="match status" value="1"/>
</dbReference>
<dbReference type="InterPro" id="IPR038765">
    <property type="entry name" value="Papain-like_cys_pep_sf"/>
</dbReference>
<keyword evidence="2" id="KW-0645">Protease</keyword>
<evidence type="ECO:0000313" key="6">
    <source>
        <dbReference type="EMBL" id="KRS12036.1"/>
    </source>
</evidence>
<gene>
    <name evidence="6" type="ORF">XM53_13345</name>
</gene>
<keyword evidence="4" id="KW-0788">Thiol protease</keyword>
<dbReference type="NCBIfam" id="TIGR02219">
    <property type="entry name" value="phage_NlpC_fam"/>
    <property type="match status" value="1"/>
</dbReference>
<dbReference type="GO" id="GO:0006508">
    <property type="term" value="P:proteolysis"/>
    <property type="evidence" value="ECO:0007669"/>
    <property type="project" value="UniProtKB-KW"/>
</dbReference>
<sequence>MTPHQDRIVTEARAWIGTPYRHQASCRGAGTDCLGLLRGIWRALYGAEPEPVPPYSMDWSEPARDEVLWRAARRHLAPAPTQMAPGDVLLFRMRDGSVAKHLGLVAQIGAAPSFIHAYSGHAVVESPLSTPWQRRIVARFTFPEET</sequence>
<keyword evidence="3" id="KW-0378">Hydrolase</keyword>
<comment type="caution">
    <text evidence="6">The sequence shown here is derived from an EMBL/GenBank/DDBJ whole genome shotgun (WGS) entry which is preliminary data.</text>
</comment>
<keyword evidence="7" id="KW-1185">Reference proteome</keyword>
<evidence type="ECO:0000259" key="5">
    <source>
        <dbReference type="PROSITE" id="PS51935"/>
    </source>
</evidence>
<protein>
    <submittedName>
        <fullName evidence="6">Peptidase</fullName>
    </submittedName>
</protein>
<evidence type="ECO:0000256" key="4">
    <source>
        <dbReference type="ARBA" id="ARBA00022807"/>
    </source>
</evidence>
<dbReference type="OrthoDB" id="6058745at2"/>
<comment type="similarity">
    <text evidence="1">Belongs to the peptidase C40 family.</text>
</comment>
<dbReference type="PATRIC" id="fig|1641875.4.peg.464"/>
<evidence type="ECO:0000256" key="2">
    <source>
        <dbReference type="ARBA" id="ARBA00022670"/>
    </source>
</evidence>
<proteinExistence type="inferred from homology"/>
<dbReference type="Proteomes" id="UP000051295">
    <property type="component" value="Unassembled WGS sequence"/>
</dbReference>
<dbReference type="EMBL" id="LAXJ01000013">
    <property type="protein sequence ID" value="KRS12036.1"/>
    <property type="molecule type" value="Genomic_DNA"/>
</dbReference>
<accession>A0A0T5NT00</accession>
<evidence type="ECO:0000313" key="7">
    <source>
        <dbReference type="Proteomes" id="UP000051295"/>
    </source>
</evidence>
<organism evidence="6 7">
    <name type="scientific">Roseovarius atlanticus</name>
    <dbReference type="NCBI Taxonomy" id="1641875"/>
    <lineage>
        <taxon>Bacteria</taxon>
        <taxon>Pseudomonadati</taxon>
        <taxon>Pseudomonadota</taxon>
        <taxon>Alphaproteobacteria</taxon>
        <taxon>Rhodobacterales</taxon>
        <taxon>Roseobacteraceae</taxon>
        <taxon>Roseovarius</taxon>
    </lineage>
</organism>
<dbReference type="InterPro" id="IPR000064">
    <property type="entry name" value="NLP_P60_dom"/>
</dbReference>
<dbReference type="PROSITE" id="PS51935">
    <property type="entry name" value="NLPC_P60"/>
    <property type="match status" value="1"/>
</dbReference>
<evidence type="ECO:0000256" key="1">
    <source>
        <dbReference type="ARBA" id="ARBA00007074"/>
    </source>
</evidence>
<name>A0A0T5NT00_9RHOB</name>
<evidence type="ECO:0000256" key="3">
    <source>
        <dbReference type="ARBA" id="ARBA00022801"/>
    </source>
</evidence>
<dbReference type="AlphaFoldDB" id="A0A0T5NT00"/>
<reference evidence="6 7" key="1">
    <citation type="submission" date="2015-04" db="EMBL/GenBank/DDBJ databases">
        <title>The draft genome sequence of Roseovarius sp.R12b.</title>
        <authorList>
            <person name="Li G."/>
            <person name="Lai Q."/>
            <person name="Shao Z."/>
            <person name="Yan P."/>
        </authorList>
    </citation>
    <scope>NUCLEOTIDE SEQUENCE [LARGE SCALE GENOMIC DNA]</scope>
    <source>
        <strain evidence="6 7">R12B</strain>
    </source>
</reference>